<sequence length="165" mass="17182">MGLIQSMQQGVAPDAAAPQARQPAQGGEDGMHASMMQMLEAAMLGDGGEAVAGRLGAGQDKIQGVADAVAGGIFTILKQAKEAGRNVPAQQIVKAVYAGCREMLESGKVSDPDSKIDALFRAMQKLKEMDAENDVIDDQILAEASQILQAIVQKMDEAEQQGGAA</sequence>
<feature type="compositionally biased region" description="Low complexity" evidence="1">
    <location>
        <begin position="8"/>
        <end position="26"/>
    </location>
</feature>
<dbReference type="Proteomes" id="UP001168216">
    <property type="component" value="Unassembled WGS sequence"/>
</dbReference>
<gene>
    <name evidence="2" type="ORF">OB959_01350</name>
</gene>
<name>A0AAW7HSE8_9GAMM</name>
<organism evidence="2 3">
    <name type="scientific">Aeromonas bestiarum</name>
    <dbReference type="NCBI Taxonomy" id="105751"/>
    <lineage>
        <taxon>Bacteria</taxon>
        <taxon>Pseudomonadati</taxon>
        <taxon>Pseudomonadota</taxon>
        <taxon>Gammaproteobacteria</taxon>
        <taxon>Aeromonadales</taxon>
        <taxon>Aeromonadaceae</taxon>
        <taxon>Aeromonas</taxon>
    </lineage>
</organism>
<evidence type="ECO:0000256" key="1">
    <source>
        <dbReference type="SAM" id="MobiDB-lite"/>
    </source>
</evidence>
<proteinExistence type="predicted"/>
<evidence type="ECO:0000313" key="2">
    <source>
        <dbReference type="EMBL" id="MDM5138446.1"/>
    </source>
</evidence>
<protein>
    <submittedName>
        <fullName evidence="2">Uncharacterized protein</fullName>
    </submittedName>
</protein>
<feature type="region of interest" description="Disordered" evidence="1">
    <location>
        <begin position="1"/>
        <end position="30"/>
    </location>
</feature>
<accession>A0AAW7HSE8</accession>
<evidence type="ECO:0000313" key="3">
    <source>
        <dbReference type="Proteomes" id="UP001168216"/>
    </source>
</evidence>
<reference evidence="2" key="1">
    <citation type="submission" date="2023-08" db="EMBL/GenBank/DDBJ databases">
        <title>WGS of Aeromonas isolates.</title>
        <authorList>
            <person name="Lee H."/>
        </authorList>
    </citation>
    <scope>NUCLEOTIDE SEQUENCE</scope>
    <source>
        <strain evidence="2">SL22</strain>
    </source>
</reference>
<comment type="caution">
    <text evidence="2">The sequence shown here is derived from an EMBL/GenBank/DDBJ whole genome shotgun (WGS) entry which is preliminary data.</text>
</comment>
<dbReference type="EMBL" id="JAOPLV010000001">
    <property type="protein sequence ID" value="MDM5138446.1"/>
    <property type="molecule type" value="Genomic_DNA"/>
</dbReference>
<dbReference type="RefSeq" id="WP_290021034.1">
    <property type="nucleotide sequence ID" value="NZ_JAOPLV010000001.1"/>
</dbReference>
<dbReference type="AlphaFoldDB" id="A0AAW7HSE8"/>